<dbReference type="GO" id="GO:0006437">
    <property type="term" value="P:tyrosyl-tRNA aminoacylation"/>
    <property type="evidence" value="ECO:0007669"/>
    <property type="project" value="UniProtKB-UniRule"/>
</dbReference>
<dbReference type="PROSITE" id="PS50889">
    <property type="entry name" value="S4"/>
    <property type="match status" value="1"/>
</dbReference>
<keyword evidence="8" id="KW-0963">Cytoplasm</keyword>
<feature type="short sequence motif" description="'KMSKS' region" evidence="8">
    <location>
        <begin position="264"/>
        <end position="268"/>
    </location>
</feature>
<dbReference type="GO" id="GO:0005524">
    <property type="term" value="F:ATP binding"/>
    <property type="evidence" value="ECO:0007669"/>
    <property type="project" value="UniProtKB-UniRule"/>
</dbReference>
<dbReference type="PANTHER" id="PTHR11766:SF0">
    <property type="entry name" value="TYROSINE--TRNA LIGASE, MITOCHONDRIAL"/>
    <property type="match status" value="1"/>
</dbReference>
<evidence type="ECO:0000256" key="3">
    <source>
        <dbReference type="ARBA" id="ARBA00022840"/>
    </source>
</evidence>
<comment type="function">
    <text evidence="8">Catalyzes the attachment of tyrosine to tRNA(Tyr) in a two-step reaction: tyrosine is first activated by ATP to form Tyr-AMP and then transferred to the acceptor end of tRNA(Tyr).</text>
</comment>
<keyword evidence="6 8" id="KW-0030">Aminoacyl-tRNA synthetase</keyword>
<keyword evidence="5 8" id="KW-0648">Protein biosynthesis</keyword>
<dbReference type="InterPro" id="IPR014729">
    <property type="entry name" value="Rossmann-like_a/b/a_fold"/>
</dbReference>
<dbReference type="InterPro" id="IPR036986">
    <property type="entry name" value="S4_RNA-bd_sf"/>
</dbReference>
<dbReference type="FunFam" id="1.10.240.10:FF:000001">
    <property type="entry name" value="Tyrosine--tRNA ligase"/>
    <property type="match status" value="1"/>
</dbReference>
<keyword evidence="1 8" id="KW-0436">Ligase</keyword>
<dbReference type="GO" id="GO:0003723">
    <property type="term" value="F:RNA binding"/>
    <property type="evidence" value="ECO:0007669"/>
    <property type="project" value="UniProtKB-KW"/>
</dbReference>
<accession>A0A923SN37</accession>
<feature type="binding site" evidence="8">
    <location>
        <position position="204"/>
    </location>
    <ligand>
        <name>L-tyrosine</name>
        <dbReference type="ChEBI" id="CHEBI:58315"/>
    </ligand>
</feature>
<evidence type="ECO:0000313" key="11">
    <source>
        <dbReference type="EMBL" id="MBC5999741.1"/>
    </source>
</evidence>
<dbReference type="InterPro" id="IPR002305">
    <property type="entry name" value="aa-tRNA-synth_Ic"/>
</dbReference>
<protein>
    <recommendedName>
        <fullName evidence="8">Tyrosine--tRNA ligase</fullName>
        <ecNumber evidence="8">6.1.1.1</ecNumber>
    </recommendedName>
    <alternativeName>
        <fullName evidence="8">Tyrosyl-tRNA synthetase</fullName>
        <shortName evidence="8">TyrRS</shortName>
    </alternativeName>
</protein>
<feature type="binding site" evidence="8">
    <location>
        <position position="47"/>
    </location>
    <ligand>
        <name>L-tyrosine</name>
        <dbReference type="ChEBI" id="CHEBI:58315"/>
    </ligand>
</feature>
<dbReference type="Pfam" id="PF00579">
    <property type="entry name" value="tRNA-synt_1b"/>
    <property type="match status" value="1"/>
</dbReference>
<dbReference type="InterPro" id="IPR054608">
    <property type="entry name" value="SYY-like_C"/>
</dbReference>
<comment type="similarity">
    <text evidence="8">Belongs to the class-I aminoacyl-tRNA synthetase family. TyrS type 1 subfamily.</text>
</comment>
<evidence type="ECO:0000259" key="10">
    <source>
        <dbReference type="Pfam" id="PF22421"/>
    </source>
</evidence>
<dbReference type="GO" id="GO:0005829">
    <property type="term" value="C:cytosol"/>
    <property type="evidence" value="ECO:0007669"/>
    <property type="project" value="TreeGrafter"/>
</dbReference>
<dbReference type="SUPFAM" id="SSF52374">
    <property type="entry name" value="Nucleotidylyl transferase"/>
    <property type="match status" value="1"/>
</dbReference>
<dbReference type="InterPro" id="IPR024107">
    <property type="entry name" value="Tyr-tRNA-ligase_bac_1"/>
</dbReference>
<dbReference type="GO" id="GO:0004831">
    <property type="term" value="F:tyrosine-tRNA ligase activity"/>
    <property type="evidence" value="ECO:0007669"/>
    <property type="project" value="UniProtKB-UniRule"/>
</dbReference>
<comment type="caution">
    <text evidence="8">Lacks conserved residue(s) required for the propagation of feature annotation.</text>
</comment>
<dbReference type="Gene3D" id="3.10.290.10">
    <property type="entry name" value="RNA-binding S4 domain"/>
    <property type="match status" value="1"/>
</dbReference>
<gene>
    <name evidence="8" type="primary">tyrS</name>
    <name evidence="11" type="ORF">H8876_06980</name>
</gene>
<dbReference type="PANTHER" id="PTHR11766">
    <property type="entry name" value="TYROSYL-TRNA SYNTHETASE"/>
    <property type="match status" value="1"/>
</dbReference>
<evidence type="ECO:0000256" key="4">
    <source>
        <dbReference type="ARBA" id="ARBA00022884"/>
    </source>
</evidence>
<dbReference type="AlphaFoldDB" id="A0A923SN37"/>
<dbReference type="PRINTS" id="PR01040">
    <property type="entry name" value="TRNASYNTHTYR"/>
</dbReference>
<name>A0A923SN37_9FIRM</name>
<dbReference type="Gene3D" id="3.40.50.620">
    <property type="entry name" value="HUPs"/>
    <property type="match status" value="1"/>
</dbReference>
<evidence type="ECO:0000256" key="8">
    <source>
        <dbReference type="HAMAP-Rule" id="MF_02006"/>
    </source>
</evidence>
<dbReference type="InterPro" id="IPR024088">
    <property type="entry name" value="Tyr-tRNA-ligase_bac-type"/>
</dbReference>
<evidence type="ECO:0000256" key="7">
    <source>
        <dbReference type="ARBA" id="ARBA00048248"/>
    </source>
</evidence>
<comment type="subunit">
    <text evidence="8">Homodimer.</text>
</comment>
<dbReference type="Gene3D" id="1.10.240.10">
    <property type="entry name" value="Tyrosyl-Transfer RNA Synthetase"/>
    <property type="match status" value="1"/>
</dbReference>
<feature type="binding site" evidence="8">
    <location>
        <position position="208"/>
    </location>
    <ligand>
        <name>L-tyrosine</name>
        <dbReference type="ChEBI" id="CHEBI:58315"/>
    </ligand>
</feature>
<feature type="domain" description="Tyrosine--tRNA ligase SYY-like C-terminal" evidence="10">
    <location>
        <begin position="373"/>
        <end position="440"/>
    </location>
</feature>
<evidence type="ECO:0000256" key="9">
    <source>
        <dbReference type="PROSITE-ProRule" id="PRU00182"/>
    </source>
</evidence>
<dbReference type="NCBIfam" id="TIGR00234">
    <property type="entry name" value="tyrS"/>
    <property type="match status" value="1"/>
</dbReference>
<organism evidence="11 12">
    <name type="scientific">Lentihominibacter faecis</name>
    <dbReference type="NCBI Taxonomy" id="2764712"/>
    <lineage>
        <taxon>Bacteria</taxon>
        <taxon>Bacillati</taxon>
        <taxon>Bacillota</taxon>
        <taxon>Clostridia</taxon>
        <taxon>Peptostreptococcales</taxon>
        <taxon>Anaerovoracaceae</taxon>
        <taxon>Lentihominibacter</taxon>
    </lineage>
</organism>
<sequence length="446" mass="50500">MKYDFIPDSVSEHTNVYDVLKERGFIEQSTDEEKVRELLQNEKVKFYIGFDPTADCLHVGHFMQVIIMMYMQKFGHTPVVLLGGGTGFVGDPSGRTDMRQMMTAETIESNCEAFKKLFDRFLDFDEDWKYEGNNGVFEPGHENKEPEPGKAISVNNARWLLPLNYIDFIREIGSCFNVNTMLRAECFKQRMDREGGLTMFELNYMLMQSYDFMVMARDFDVKIEFGGNDQWSNIIGGVDLTRKKTGKEVYGMTFSLLTNSEGKKMGKTQKGALWLDADKTTPYEFYQYWRNVGDADVEKCLRMLTFLPMDEVRRLASLEGQEINKAKEILAFEVTKLVHGEDEAKKAQEAARAAFSGGGTDISAMPTTPFEAAKLAGEGMGVVNFIKELGLVPSNREGFMTIEQGGLKIDGEKVTDKKLQITADSFKDGKMLVEKGKKKKVVVELV</sequence>
<comment type="subcellular location">
    <subcellularLocation>
        <location evidence="8">Cytoplasm</location>
    </subcellularLocation>
</comment>
<evidence type="ECO:0000256" key="5">
    <source>
        <dbReference type="ARBA" id="ARBA00022917"/>
    </source>
</evidence>
<dbReference type="EC" id="6.1.1.1" evidence="8"/>
<evidence type="ECO:0000256" key="2">
    <source>
        <dbReference type="ARBA" id="ARBA00022741"/>
    </source>
</evidence>
<dbReference type="InterPro" id="IPR002307">
    <property type="entry name" value="Tyr-tRNA-ligase"/>
</dbReference>
<dbReference type="HAMAP" id="MF_02006">
    <property type="entry name" value="Tyr_tRNA_synth_type1"/>
    <property type="match status" value="1"/>
</dbReference>
<proteinExistence type="inferred from homology"/>
<keyword evidence="3 8" id="KW-0067">ATP-binding</keyword>
<comment type="caution">
    <text evidence="11">The sequence shown here is derived from an EMBL/GenBank/DDBJ whole genome shotgun (WGS) entry which is preliminary data.</text>
</comment>
<dbReference type="CDD" id="cd00165">
    <property type="entry name" value="S4"/>
    <property type="match status" value="1"/>
</dbReference>
<evidence type="ECO:0000313" key="12">
    <source>
        <dbReference type="Proteomes" id="UP000644115"/>
    </source>
</evidence>
<comment type="catalytic activity">
    <reaction evidence="7 8">
        <text>tRNA(Tyr) + L-tyrosine + ATP = L-tyrosyl-tRNA(Tyr) + AMP + diphosphate + H(+)</text>
        <dbReference type="Rhea" id="RHEA:10220"/>
        <dbReference type="Rhea" id="RHEA-COMP:9706"/>
        <dbReference type="Rhea" id="RHEA-COMP:9707"/>
        <dbReference type="ChEBI" id="CHEBI:15378"/>
        <dbReference type="ChEBI" id="CHEBI:30616"/>
        <dbReference type="ChEBI" id="CHEBI:33019"/>
        <dbReference type="ChEBI" id="CHEBI:58315"/>
        <dbReference type="ChEBI" id="CHEBI:78442"/>
        <dbReference type="ChEBI" id="CHEBI:78536"/>
        <dbReference type="ChEBI" id="CHEBI:456215"/>
        <dbReference type="EC" id="6.1.1.1"/>
    </reaction>
</comment>
<evidence type="ECO:0000256" key="1">
    <source>
        <dbReference type="ARBA" id="ARBA00022598"/>
    </source>
</evidence>
<evidence type="ECO:0000256" key="6">
    <source>
        <dbReference type="ARBA" id="ARBA00023146"/>
    </source>
</evidence>
<dbReference type="SUPFAM" id="SSF55174">
    <property type="entry name" value="Alpha-L RNA-binding motif"/>
    <property type="match status" value="1"/>
</dbReference>
<dbReference type="PROSITE" id="PS00178">
    <property type="entry name" value="AA_TRNA_LIGASE_I"/>
    <property type="match status" value="1"/>
</dbReference>
<keyword evidence="12" id="KW-1185">Reference proteome</keyword>
<dbReference type="InterPro" id="IPR001412">
    <property type="entry name" value="aa-tRNA-synth_I_CS"/>
</dbReference>
<dbReference type="CDD" id="cd00805">
    <property type="entry name" value="TyrRS_core"/>
    <property type="match status" value="1"/>
</dbReference>
<keyword evidence="2 8" id="KW-0547">Nucleotide-binding</keyword>
<dbReference type="EMBL" id="JACRWC010000090">
    <property type="protein sequence ID" value="MBC5999741.1"/>
    <property type="molecule type" value="Genomic_DNA"/>
</dbReference>
<feature type="binding site" evidence="8">
    <location>
        <position position="267"/>
    </location>
    <ligand>
        <name>ATP</name>
        <dbReference type="ChEBI" id="CHEBI:30616"/>
    </ligand>
</feature>
<dbReference type="RefSeq" id="WP_249287130.1">
    <property type="nucleotide sequence ID" value="NZ_JACRWC010000090.1"/>
</dbReference>
<dbReference type="Pfam" id="PF22421">
    <property type="entry name" value="SYY_C-terminal"/>
    <property type="match status" value="1"/>
</dbReference>
<reference evidence="11" key="1">
    <citation type="submission" date="2020-08" db="EMBL/GenBank/DDBJ databases">
        <authorList>
            <person name="Liu C."/>
            <person name="Sun Q."/>
        </authorList>
    </citation>
    <scope>NUCLEOTIDE SEQUENCE</scope>
    <source>
        <strain evidence="11">BX16</strain>
    </source>
</reference>
<dbReference type="Proteomes" id="UP000644115">
    <property type="component" value="Unassembled WGS sequence"/>
</dbReference>
<keyword evidence="4 9" id="KW-0694">RNA-binding</keyword>